<reference evidence="2" key="1">
    <citation type="submission" date="2017-02" db="EMBL/GenBank/DDBJ databases">
        <authorList>
            <person name="Rodrigo-Torres L."/>
            <person name="Arahal R.D."/>
            <person name="Lucena T."/>
        </authorList>
    </citation>
    <scope>NUCLEOTIDE SEQUENCE [LARGE SCALE GENOMIC DNA]</scope>
    <source>
        <strain evidence="2">CECT 7878</strain>
    </source>
</reference>
<dbReference type="Proteomes" id="UP000188276">
    <property type="component" value="Unassembled WGS sequence"/>
</dbReference>
<dbReference type="AlphaFoldDB" id="A0A1R4LA61"/>
<protein>
    <submittedName>
        <fullName evidence="1">Uncharacterized protein</fullName>
    </submittedName>
</protein>
<dbReference type="EMBL" id="FULE01000007">
    <property type="protein sequence ID" value="SJN53500.1"/>
    <property type="molecule type" value="Genomic_DNA"/>
</dbReference>
<proteinExistence type="predicted"/>
<evidence type="ECO:0000313" key="1">
    <source>
        <dbReference type="EMBL" id="SJN53500.1"/>
    </source>
</evidence>
<organism evidence="1 2">
    <name type="scientific">Vibrio ruber (strain DSM 16370 / JCM 11486 / BCRC 17186 / CECT 7878 / LMG 23124 / VR1)</name>
    <dbReference type="NCBI Taxonomy" id="1123498"/>
    <lineage>
        <taxon>Bacteria</taxon>
        <taxon>Pseudomonadati</taxon>
        <taxon>Pseudomonadota</taxon>
        <taxon>Gammaproteobacteria</taxon>
        <taxon>Vibrionales</taxon>
        <taxon>Vibrionaceae</taxon>
        <taxon>Vibrio</taxon>
    </lineage>
</organism>
<evidence type="ECO:0000313" key="2">
    <source>
        <dbReference type="Proteomes" id="UP000188276"/>
    </source>
</evidence>
<name>A0A1R4LA61_VIBR1</name>
<keyword evidence="2" id="KW-1185">Reference proteome</keyword>
<sequence>MISHSVSLIYIKLNSSETGSGILSHPQPEEDYQPPLVTFGIAWIASY</sequence>
<gene>
    <name evidence="1" type="ORF">VR7878_00355</name>
</gene>
<accession>A0A1R4LA61</accession>